<dbReference type="AlphaFoldDB" id="A0A285CRD2"/>
<dbReference type="Proteomes" id="UP000219467">
    <property type="component" value="Unassembled WGS sequence"/>
</dbReference>
<proteinExistence type="predicted"/>
<evidence type="ECO:0000313" key="3">
    <source>
        <dbReference type="EMBL" id="SNX70140.1"/>
    </source>
</evidence>
<feature type="domain" description="Contractile injection system tube protein N-terminal" evidence="2">
    <location>
        <begin position="12"/>
        <end position="177"/>
    </location>
</feature>
<sequence length="261" mass="27271">MERVTFLIEATGARVSCLLNPESLTLTRRAGLRERSGRGGALTGAGGSHDPLIATGGGVTELDLHLLFDTELARSLDPRPALTTATGEGDTPAPARPEPDVRDLTRPLVALAEPGQGATAEIRGTPVARFIWGRAWNMPVVVLAVAERLERFGPGGVPGRSWMSLRLRQVPEAETAAAGPVPPAPPQIGDTPETAPELTADAIEAVADAAGLPTTPLYLAAFWLTGRPEDWPAIAEASGIEDPLRIEAGTVLTAARPEVSP</sequence>
<accession>A0A285CRD2</accession>
<evidence type="ECO:0000256" key="1">
    <source>
        <dbReference type="SAM" id="MobiDB-lite"/>
    </source>
</evidence>
<feature type="region of interest" description="Disordered" evidence="1">
    <location>
        <begin position="30"/>
        <end position="49"/>
    </location>
</feature>
<dbReference type="EMBL" id="OAOQ01000005">
    <property type="protein sequence ID" value="SNX70140.1"/>
    <property type="molecule type" value="Genomic_DNA"/>
</dbReference>
<evidence type="ECO:0000259" key="2">
    <source>
        <dbReference type="Pfam" id="PF19266"/>
    </source>
</evidence>
<name>A0A285CRD2_9RHOB</name>
<feature type="region of interest" description="Disordered" evidence="1">
    <location>
        <begin position="173"/>
        <end position="194"/>
    </location>
</feature>
<dbReference type="RefSeq" id="WP_097030142.1">
    <property type="nucleotide sequence ID" value="NZ_OAOQ01000005.1"/>
</dbReference>
<dbReference type="InterPro" id="IPR045361">
    <property type="entry name" value="CIS_tube_prot_N"/>
</dbReference>
<dbReference type="Pfam" id="PF19266">
    <property type="entry name" value="CIS_tube"/>
    <property type="match status" value="1"/>
</dbReference>
<feature type="region of interest" description="Disordered" evidence="1">
    <location>
        <begin position="78"/>
        <end position="101"/>
    </location>
</feature>
<gene>
    <name evidence="3" type="ORF">SAMN05878503_10549</name>
</gene>
<feature type="compositionally biased region" description="Gly residues" evidence="1">
    <location>
        <begin position="38"/>
        <end position="47"/>
    </location>
</feature>
<organism evidence="3 4">
    <name type="scientific">Cereibacter ovatus</name>
    <dbReference type="NCBI Taxonomy" id="439529"/>
    <lineage>
        <taxon>Bacteria</taxon>
        <taxon>Pseudomonadati</taxon>
        <taxon>Pseudomonadota</taxon>
        <taxon>Alphaproteobacteria</taxon>
        <taxon>Rhodobacterales</taxon>
        <taxon>Paracoccaceae</taxon>
        <taxon>Cereibacter</taxon>
    </lineage>
</organism>
<reference evidence="4" key="1">
    <citation type="submission" date="2017-08" db="EMBL/GenBank/DDBJ databases">
        <authorList>
            <person name="Varghese N."/>
            <person name="Submissions S."/>
        </authorList>
    </citation>
    <scope>NUCLEOTIDE SEQUENCE [LARGE SCALE GENOMIC DNA]</scope>
    <source>
        <strain evidence="4">JA234</strain>
    </source>
</reference>
<evidence type="ECO:0000313" key="4">
    <source>
        <dbReference type="Proteomes" id="UP000219467"/>
    </source>
</evidence>
<keyword evidence="4" id="KW-1185">Reference proteome</keyword>
<protein>
    <recommendedName>
        <fullName evidence="2">Contractile injection system tube protein N-terminal domain-containing protein</fullName>
    </recommendedName>
</protein>